<evidence type="ECO:0000313" key="2">
    <source>
        <dbReference type="EMBL" id="CAD5212930.1"/>
    </source>
</evidence>
<reference evidence="2" key="1">
    <citation type="submission" date="2020-09" db="EMBL/GenBank/DDBJ databases">
        <authorList>
            <person name="Kikuchi T."/>
        </authorList>
    </citation>
    <scope>NUCLEOTIDE SEQUENCE</scope>
    <source>
        <strain evidence="2">SH1</strain>
    </source>
</reference>
<dbReference type="EMBL" id="CAJFDH010000002">
    <property type="protein sequence ID" value="CAD5212930.1"/>
    <property type="molecule type" value="Genomic_DNA"/>
</dbReference>
<protein>
    <submittedName>
        <fullName evidence="2">Uncharacterized protein</fullName>
    </submittedName>
</protein>
<keyword evidence="3" id="KW-1185">Reference proteome</keyword>
<evidence type="ECO:0000256" key="1">
    <source>
        <dbReference type="SAM" id="SignalP"/>
    </source>
</evidence>
<keyword evidence="1" id="KW-0732">Signal</keyword>
<gene>
    <name evidence="2" type="ORF">BOKJ2_LOCUS4731</name>
</gene>
<dbReference type="Proteomes" id="UP000783686">
    <property type="component" value="Unassembled WGS sequence"/>
</dbReference>
<organism evidence="2 3">
    <name type="scientific">Bursaphelenchus okinawaensis</name>
    <dbReference type="NCBI Taxonomy" id="465554"/>
    <lineage>
        <taxon>Eukaryota</taxon>
        <taxon>Metazoa</taxon>
        <taxon>Ecdysozoa</taxon>
        <taxon>Nematoda</taxon>
        <taxon>Chromadorea</taxon>
        <taxon>Rhabditida</taxon>
        <taxon>Tylenchina</taxon>
        <taxon>Tylenchomorpha</taxon>
        <taxon>Aphelenchoidea</taxon>
        <taxon>Aphelenchoididae</taxon>
        <taxon>Bursaphelenchus</taxon>
    </lineage>
</organism>
<dbReference type="EMBL" id="CAJFCW020000002">
    <property type="protein sequence ID" value="CAG9098242.1"/>
    <property type="molecule type" value="Genomic_DNA"/>
</dbReference>
<proteinExistence type="predicted"/>
<name>A0A811KA14_9BILA</name>
<comment type="caution">
    <text evidence="2">The sequence shown here is derived from an EMBL/GenBank/DDBJ whole genome shotgun (WGS) entry which is preliminary data.</text>
</comment>
<feature type="chain" id="PRO_5044131630" evidence="1">
    <location>
        <begin position="19"/>
        <end position="141"/>
    </location>
</feature>
<sequence>MLVQVGIFVTLLTTSAMATIRCYDCVAVDGDIVPDAFKKFLDPKCFTPKELDNKNMKNCNYGCVLSKGSVFVGKNSAEAVTRGCAEKDDKLGTCMELEKKLFNVLDFKTTYCASAGELSNSAASWSISLVTFGFVSIWLSL</sequence>
<feature type="signal peptide" evidence="1">
    <location>
        <begin position="1"/>
        <end position="18"/>
    </location>
</feature>
<dbReference type="Proteomes" id="UP000614601">
    <property type="component" value="Unassembled WGS sequence"/>
</dbReference>
<dbReference type="AlphaFoldDB" id="A0A811KA14"/>
<accession>A0A811KA14</accession>
<evidence type="ECO:0000313" key="3">
    <source>
        <dbReference type="Proteomes" id="UP000614601"/>
    </source>
</evidence>